<gene>
    <name evidence="1" type="ORF">EP10_000595</name>
</gene>
<proteinExistence type="predicted"/>
<accession>A0ABU6BCX5</accession>
<dbReference type="Gene3D" id="1.10.10.60">
    <property type="entry name" value="Homeodomain-like"/>
    <property type="match status" value="1"/>
</dbReference>
<dbReference type="CDD" id="cd00093">
    <property type="entry name" value="HTH_XRE"/>
    <property type="match status" value="1"/>
</dbReference>
<sequence length="66" mass="7649">MLTMPEIHRIRKLREKKGLSIAEISRETGYNWRTVKKYADGDISVQPTVKRKKGMRKDTDKSLTTG</sequence>
<evidence type="ECO:0008006" key="3">
    <source>
        <dbReference type="Google" id="ProtNLM"/>
    </source>
</evidence>
<dbReference type="EMBL" id="JPYA02000001">
    <property type="protein sequence ID" value="MEB3749756.1"/>
    <property type="molecule type" value="Genomic_DNA"/>
</dbReference>
<dbReference type="InterPro" id="IPR001387">
    <property type="entry name" value="Cro/C1-type_HTH"/>
</dbReference>
<dbReference type="InterPro" id="IPR010982">
    <property type="entry name" value="Lambda_DNA-bd_dom_sf"/>
</dbReference>
<protein>
    <recommendedName>
        <fullName evidence="3">XRE family transcriptional regulator</fullName>
    </recommendedName>
</protein>
<reference evidence="1 2" key="1">
    <citation type="journal article" date="2014" name="Genome Announc.">
        <title>Draft Genome Sequence of Geobacillus icigianus Strain G1w1T Isolated from Hot Springs in the Valley of Geysers, Kamchatka (Russian Federation).</title>
        <authorList>
            <person name="Bryanskaya A.V."/>
            <person name="Rozanov A.S."/>
            <person name="Logacheva M.D."/>
            <person name="Kotenko A.V."/>
            <person name="Peltek S.E."/>
        </authorList>
    </citation>
    <scope>NUCLEOTIDE SEQUENCE [LARGE SCALE GENOMIC DNA]</scope>
    <source>
        <strain evidence="1 2">G1w1</strain>
    </source>
</reference>
<evidence type="ECO:0000313" key="2">
    <source>
        <dbReference type="Proteomes" id="UP000029267"/>
    </source>
</evidence>
<evidence type="ECO:0000313" key="1">
    <source>
        <dbReference type="EMBL" id="MEB3749756.1"/>
    </source>
</evidence>
<dbReference type="Proteomes" id="UP000029267">
    <property type="component" value="Unassembled WGS sequence"/>
</dbReference>
<organism evidence="1 2">
    <name type="scientific">Geobacillus icigianus</name>
    <dbReference type="NCBI Taxonomy" id="1430331"/>
    <lineage>
        <taxon>Bacteria</taxon>
        <taxon>Bacillati</taxon>
        <taxon>Bacillota</taxon>
        <taxon>Bacilli</taxon>
        <taxon>Bacillales</taxon>
        <taxon>Anoxybacillaceae</taxon>
        <taxon>Geobacillus</taxon>
    </lineage>
</organism>
<keyword evidence="2" id="KW-1185">Reference proteome</keyword>
<comment type="caution">
    <text evidence="1">The sequence shown here is derived from an EMBL/GenBank/DDBJ whole genome shotgun (WGS) entry which is preliminary data.</text>
</comment>
<name>A0ABU6BCX5_9BACL</name>
<dbReference type="SUPFAM" id="SSF47413">
    <property type="entry name" value="lambda repressor-like DNA-binding domains"/>
    <property type="match status" value="1"/>
</dbReference>